<gene>
    <name evidence="3" type="primary">acr1</name>
    <name evidence="3" type="ORF">JSE7799_03688</name>
</gene>
<evidence type="ECO:0000256" key="1">
    <source>
        <dbReference type="ARBA" id="ARBA00006484"/>
    </source>
</evidence>
<sequence length="219" mass="23361">MTDRPLALVTGASRGLGSAVAEHLAAHGYHIVAVARTQGALEELDDRIQAAGGQATLAPMDINDAGAMQHLCRGIHDRWGALPLWVHTAIQTPPLSPATMADEKDFAKAVATNVTALQRLIPYVTPLLSAAGGGQAVFFDDDRPLKFASAYMATKAAQRAIVEAWRAEATTPGATKVHLLTPRPMSTALRARFHPGERREDLAETRTEAARLMDEIGLG</sequence>
<accession>A0A0M7BDR8</accession>
<keyword evidence="2 3" id="KW-0560">Oxidoreductase</keyword>
<dbReference type="CDD" id="cd05233">
    <property type="entry name" value="SDR_c"/>
    <property type="match status" value="1"/>
</dbReference>
<dbReference type="Pfam" id="PF00106">
    <property type="entry name" value="adh_short"/>
    <property type="match status" value="1"/>
</dbReference>
<dbReference type="InterPro" id="IPR036291">
    <property type="entry name" value="NAD(P)-bd_dom_sf"/>
</dbReference>
<dbReference type="EMBL" id="CYPR01000242">
    <property type="protein sequence ID" value="CUH40947.1"/>
    <property type="molecule type" value="Genomic_DNA"/>
</dbReference>
<dbReference type="AlphaFoldDB" id="A0A0M7BDR8"/>
<dbReference type="OrthoDB" id="9790785at2"/>
<evidence type="ECO:0000313" key="4">
    <source>
        <dbReference type="Proteomes" id="UP000049455"/>
    </source>
</evidence>
<dbReference type="Proteomes" id="UP000049455">
    <property type="component" value="Unassembled WGS sequence"/>
</dbReference>
<organism evidence="3 4">
    <name type="scientific">Jannaschia seosinensis</name>
    <dbReference type="NCBI Taxonomy" id="313367"/>
    <lineage>
        <taxon>Bacteria</taxon>
        <taxon>Pseudomonadati</taxon>
        <taxon>Pseudomonadota</taxon>
        <taxon>Alphaproteobacteria</taxon>
        <taxon>Rhodobacterales</taxon>
        <taxon>Roseobacteraceae</taxon>
        <taxon>Jannaschia</taxon>
    </lineage>
</organism>
<dbReference type="Gene3D" id="3.40.50.720">
    <property type="entry name" value="NAD(P)-binding Rossmann-like Domain"/>
    <property type="match status" value="1"/>
</dbReference>
<dbReference type="GO" id="GO:0016491">
    <property type="term" value="F:oxidoreductase activity"/>
    <property type="evidence" value="ECO:0007669"/>
    <property type="project" value="UniProtKB-KW"/>
</dbReference>
<reference evidence="3 4" key="1">
    <citation type="submission" date="2015-09" db="EMBL/GenBank/DDBJ databases">
        <authorList>
            <person name="Jackson K.R."/>
            <person name="Lunt B.L."/>
            <person name="Fisher J.N.B."/>
            <person name="Gardner A.V."/>
            <person name="Bailey M.E."/>
            <person name="Deus L.M."/>
            <person name="Earl A.S."/>
            <person name="Gibby P.D."/>
            <person name="Hartmann K.A."/>
            <person name="Liu J.E."/>
            <person name="Manci A.M."/>
            <person name="Nielsen D.A."/>
            <person name="Solomon M.B."/>
            <person name="Breakwell D.P."/>
            <person name="Burnett S.H."/>
            <person name="Grose J.H."/>
        </authorList>
    </citation>
    <scope>NUCLEOTIDE SEQUENCE [LARGE SCALE GENOMIC DNA]</scope>
    <source>
        <strain evidence="3 4">CECT 7799</strain>
    </source>
</reference>
<dbReference type="GO" id="GO:0016020">
    <property type="term" value="C:membrane"/>
    <property type="evidence" value="ECO:0007669"/>
    <property type="project" value="TreeGrafter"/>
</dbReference>
<dbReference type="PANTHER" id="PTHR44196:SF4">
    <property type="entry name" value="SHORT CHAIN DEHYDROGENASE"/>
    <property type="match status" value="1"/>
</dbReference>
<evidence type="ECO:0000256" key="2">
    <source>
        <dbReference type="ARBA" id="ARBA00023002"/>
    </source>
</evidence>
<dbReference type="InterPro" id="IPR002347">
    <property type="entry name" value="SDR_fam"/>
</dbReference>
<protein>
    <submittedName>
        <fullName evidence="3">Fatty acyl-CoA reductase</fullName>
        <ecNumber evidence="3">1.2.1.-</ecNumber>
    </submittedName>
</protein>
<evidence type="ECO:0000313" key="3">
    <source>
        <dbReference type="EMBL" id="CUH40947.1"/>
    </source>
</evidence>
<name>A0A0M7BDR8_9RHOB</name>
<dbReference type="PRINTS" id="PR00081">
    <property type="entry name" value="GDHRDH"/>
</dbReference>
<proteinExistence type="inferred from homology"/>
<dbReference type="RefSeq" id="WP_055664932.1">
    <property type="nucleotide sequence ID" value="NZ_CYPR01000242.1"/>
</dbReference>
<dbReference type="STRING" id="313367.JSE7799_03688"/>
<dbReference type="EC" id="1.2.1.-" evidence="3"/>
<dbReference type="PANTHER" id="PTHR44196">
    <property type="entry name" value="DEHYDROGENASE/REDUCTASE SDR FAMILY MEMBER 7B"/>
    <property type="match status" value="1"/>
</dbReference>
<dbReference type="SUPFAM" id="SSF51735">
    <property type="entry name" value="NAD(P)-binding Rossmann-fold domains"/>
    <property type="match status" value="1"/>
</dbReference>
<comment type="similarity">
    <text evidence="1">Belongs to the short-chain dehydrogenases/reductases (SDR) family.</text>
</comment>
<keyword evidence="4" id="KW-1185">Reference proteome</keyword>